<accession>A0A5N5WNK7</accession>
<proteinExistence type="predicted"/>
<gene>
    <name evidence="1" type="ORF">BDV29DRAFT_66214</name>
</gene>
<name>A0A5N5WNK7_9EURO</name>
<keyword evidence="2" id="KW-1185">Reference proteome</keyword>
<dbReference type="EMBL" id="ML732382">
    <property type="protein sequence ID" value="KAB8068622.1"/>
    <property type="molecule type" value="Genomic_DNA"/>
</dbReference>
<organism evidence="1 2">
    <name type="scientific">Aspergillus leporis</name>
    <dbReference type="NCBI Taxonomy" id="41062"/>
    <lineage>
        <taxon>Eukaryota</taxon>
        <taxon>Fungi</taxon>
        <taxon>Dikarya</taxon>
        <taxon>Ascomycota</taxon>
        <taxon>Pezizomycotina</taxon>
        <taxon>Eurotiomycetes</taxon>
        <taxon>Eurotiomycetidae</taxon>
        <taxon>Eurotiales</taxon>
        <taxon>Aspergillaceae</taxon>
        <taxon>Aspergillus</taxon>
        <taxon>Aspergillus subgen. Circumdati</taxon>
    </lineage>
</organism>
<dbReference type="AlphaFoldDB" id="A0A5N5WNK7"/>
<reference evidence="1 2" key="1">
    <citation type="submission" date="2019-04" db="EMBL/GenBank/DDBJ databases">
        <title>Friends and foes A comparative genomics study of 23 Aspergillus species from section Flavi.</title>
        <authorList>
            <consortium name="DOE Joint Genome Institute"/>
            <person name="Kjaerbolling I."/>
            <person name="Vesth T."/>
            <person name="Frisvad J.C."/>
            <person name="Nybo J.L."/>
            <person name="Theobald S."/>
            <person name="Kildgaard S."/>
            <person name="Isbrandt T."/>
            <person name="Kuo A."/>
            <person name="Sato A."/>
            <person name="Lyhne E.K."/>
            <person name="Kogle M.E."/>
            <person name="Wiebenga A."/>
            <person name="Kun R.S."/>
            <person name="Lubbers R.J."/>
            <person name="Makela M.R."/>
            <person name="Barry K."/>
            <person name="Chovatia M."/>
            <person name="Clum A."/>
            <person name="Daum C."/>
            <person name="Haridas S."/>
            <person name="He G."/>
            <person name="LaButti K."/>
            <person name="Lipzen A."/>
            <person name="Mondo S."/>
            <person name="Riley R."/>
            <person name="Salamov A."/>
            <person name="Simmons B.A."/>
            <person name="Magnuson J.K."/>
            <person name="Henrissat B."/>
            <person name="Mortensen U.H."/>
            <person name="Larsen T.O."/>
            <person name="Devries R.P."/>
            <person name="Grigoriev I.V."/>
            <person name="Machida M."/>
            <person name="Baker S.E."/>
            <person name="Andersen M.R."/>
        </authorList>
    </citation>
    <scope>NUCLEOTIDE SEQUENCE [LARGE SCALE GENOMIC DNA]</scope>
    <source>
        <strain evidence="1 2">CBS 151.66</strain>
    </source>
</reference>
<evidence type="ECO:0000313" key="2">
    <source>
        <dbReference type="Proteomes" id="UP000326565"/>
    </source>
</evidence>
<protein>
    <submittedName>
        <fullName evidence="1">Uncharacterized protein</fullName>
    </submittedName>
</protein>
<dbReference type="Proteomes" id="UP000326565">
    <property type="component" value="Unassembled WGS sequence"/>
</dbReference>
<evidence type="ECO:0000313" key="1">
    <source>
        <dbReference type="EMBL" id="KAB8068622.1"/>
    </source>
</evidence>
<sequence length="208" mass="23970">MSDVRIGISCAKNNLRLRCRLDYRKNQQEKQPSKAFIFSFSLWNFVTSVRHFLLTAFDYHFLFFVNFTKYGHLCLVCWVSKLCQHFIRRVQSCGGPGSVLFLSIHYEWADGMVCVVFHPASDNRPGHVFLVSLCSCSSLYSFSRLQCAQKDFVGRPPSTLRSHCVLFYCWSTSERPGDSVHSGLFCIDLTIRMSTCPVSTFEMFYSDI</sequence>